<sequence>MTFSAPLFPTAAQKAEIALMTTARTDTMNAAALLIVNDTTMRTITVTALCLLLQALEPRDVTSTEMTEDDALTGHITIDEADLLIPHSQDNLLHNGAEDRLLNLLIPLKDLPCHLDDAHGLGHIADLRVQIL</sequence>
<gene>
    <name evidence="1" type="ORF">KC01_LOCUS36070</name>
</gene>
<protein>
    <submittedName>
        <fullName evidence="1">Uncharacterized protein</fullName>
    </submittedName>
</protein>
<dbReference type="AlphaFoldDB" id="A0AAV2M7E0"/>
<evidence type="ECO:0000313" key="2">
    <source>
        <dbReference type="Proteomes" id="UP001497482"/>
    </source>
</evidence>
<accession>A0AAV2M7E0</accession>
<dbReference type="EMBL" id="OZ035828">
    <property type="protein sequence ID" value="CAL1609296.1"/>
    <property type="molecule type" value="Genomic_DNA"/>
</dbReference>
<keyword evidence="2" id="KW-1185">Reference proteome</keyword>
<organism evidence="1 2">
    <name type="scientific">Knipowitschia caucasica</name>
    <name type="common">Caucasian dwarf goby</name>
    <name type="synonym">Pomatoschistus caucasicus</name>
    <dbReference type="NCBI Taxonomy" id="637954"/>
    <lineage>
        <taxon>Eukaryota</taxon>
        <taxon>Metazoa</taxon>
        <taxon>Chordata</taxon>
        <taxon>Craniata</taxon>
        <taxon>Vertebrata</taxon>
        <taxon>Euteleostomi</taxon>
        <taxon>Actinopterygii</taxon>
        <taxon>Neopterygii</taxon>
        <taxon>Teleostei</taxon>
        <taxon>Neoteleostei</taxon>
        <taxon>Acanthomorphata</taxon>
        <taxon>Gobiaria</taxon>
        <taxon>Gobiiformes</taxon>
        <taxon>Gobioidei</taxon>
        <taxon>Gobiidae</taxon>
        <taxon>Gobiinae</taxon>
        <taxon>Knipowitschia</taxon>
    </lineage>
</organism>
<name>A0AAV2M7E0_KNICA</name>
<proteinExistence type="predicted"/>
<evidence type="ECO:0000313" key="1">
    <source>
        <dbReference type="EMBL" id="CAL1609296.1"/>
    </source>
</evidence>
<reference evidence="1 2" key="1">
    <citation type="submission" date="2024-04" db="EMBL/GenBank/DDBJ databases">
        <authorList>
            <person name="Waldvogel A.-M."/>
            <person name="Schoenle A."/>
        </authorList>
    </citation>
    <scope>NUCLEOTIDE SEQUENCE [LARGE SCALE GENOMIC DNA]</scope>
</reference>
<dbReference type="Proteomes" id="UP001497482">
    <property type="component" value="Chromosome 6"/>
</dbReference>